<organism evidence="3 4">
    <name type="scientific">Camelina sativa</name>
    <name type="common">False flax</name>
    <name type="synonym">Myagrum sativum</name>
    <dbReference type="NCBI Taxonomy" id="90675"/>
    <lineage>
        <taxon>Eukaryota</taxon>
        <taxon>Viridiplantae</taxon>
        <taxon>Streptophyta</taxon>
        <taxon>Embryophyta</taxon>
        <taxon>Tracheophyta</taxon>
        <taxon>Spermatophyta</taxon>
        <taxon>Magnoliopsida</taxon>
        <taxon>eudicotyledons</taxon>
        <taxon>Gunneridae</taxon>
        <taxon>Pentapetalae</taxon>
        <taxon>rosids</taxon>
        <taxon>malvids</taxon>
        <taxon>Brassicales</taxon>
        <taxon>Brassicaceae</taxon>
        <taxon>Camelineae</taxon>
        <taxon>Camelina</taxon>
    </lineage>
</organism>
<dbReference type="InterPro" id="IPR036047">
    <property type="entry name" value="F-box-like_dom_sf"/>
</dbReference>
<accession>A0ABM0UUE2</accession>
<keyword evidence="3" id="KW-1185">Reference proteome</keyword>
<dbReference type="SMART" id="SM00612">
    <property type="entry name" value="Kelch"/>
    <property type="match status" value="2"/>
</dbReference>
<feature type="domain" description="FKB95-like N-terminal Kelch" evidence="2">
    <location>
        <begin position="87"/>
        <end position="384"/>
    </location>
</feature>
<dbReference type="SUPFAM" id="SSF117281">
    <property type="entry name" value="Kelch motif"/>
    <property type="match status" value="1"/>
</dbReference>
<dbReference type="InterPro" id="IPR006652">
    <property type="entry name" value="Kelch_1"/>
</dbReference>
<reference evidence="4" key="2">
    <citation type="submission" date="2025-08" db="UniProtKB">
        <authorList>
            <consortium name="RefSeq"/>
        </authorList>
    </citation>
    <scope>IDENTIFICATION</scope>
    <source>
        <tissue evidence="4">Leaf</tissue>
    </source>
</reference>
<sequence>MSNEVTRHNKRSKKEASLSLSLLPLDLSLNCLSRLSRLDSAALSLTSKSHRSLVVSPELFRTRELMGCTEEYYYVCLSIPPAPTPRWLILRRRGPTLDDAAVNKSVNQRLRPIPSHPYQPPESSSFVKLDLGIYVIGGLIDGNPTSSVLFLDCLSHTWSRIRSMRVARASPAANVVDGKIYVFGGCEEVDSSNWAEVFDPKTQTWDTLPMPEDPEIPKNTSVIDKSVVMEGKVYAVDEKEQSFYYLPREGIWRRGNQDSQRGNRKDWCAIGNLLYCCGTRGKILWCEPADELDWKEVKGLDVVQWCVFALKANNCAMDETLAWKLHMTEDGFSRLSSNSRGNLVVFLRVHIPRTERLELWCAEISLERREGGDIWGIIEWADAVSKLNRFSYNVKV</sequence>
<dbReference type="PANTHER" id="PTHR24414">
    <property type="entry name" value="F-BOX/KELCH-REPEAT PROTEIN SKIP4"/>
    <property type="match status" value="1"/>
</dbReference>
<evidence type="ECO:0000259" key="1">
    <source>
        <dbReference type="Pfam" id="PF00646"/>
    </source>
</evidence>
<proteinExistence type="predicted"/>
<protein>
    <submittedName>
        <fullName evidence="4">F-box/kelch-repeat protein At3g24610</fullName>
    </submittedName>
</protein>
<dbReference type="RefSeq" id="XP_010446511.1">
    <property type="nucleotide sequence ID" value="XM_010448209.2"/>
</dbReference>
<feature type="domain" description="F-box" evidence="1">
    <location>
        <begin position="20"/>
        <end position="61"/>
    </location>
</feature>
<dbReference type="GeneID" id="104729278"/>
<reference evidence="3" key="1">
    <citation type="journal article" date="2014" name="Nat. Commun.">
        <title>The emerging biofuel crop Camelina sativa retains a highly undifferentiated hexaploid genome structure.</title>
        <authorList>
            <person name="Kagale S."/>
            <person name="Koh C."/>
            <person name="Nixon J."/>
            <person name="Bollina V."/>
            <person name="Clarke W.E."/>
            <person name="Tuteja R."/>
            <person name="Spillane C."/>
            <person name="Robinson S.J."/>
            <person name="Links M.G."/>
            <person name="Clarke C."/>
            <person name="Higgins E.E."/>
            <person name="Huebert T."/>
            <person name="Sharpe A.G."/>
            <person name="Parkin I.A."/>
        </authorList>
    </citation>
    <scope>NUCLEOTIDE SEQUENCE [LARGE SCALE GENOMIC DNA]</scope>
    <source>
        <strain evidence="3">cv. DH55</strain>
    </source>
</reference>
<dbReference type="Pfam" id="PF25210">
    <property type="entry name" value="Kelch_FKB95"/>
    <property type="match status" value="1"/>
</dbReference>
<dbReference type="InterPro" id="IPR015915">
    <property type="entry name" value="Kelch-typ_b-propeller"/>
</dbReference>
<dbReference type="InterPro" id="IPR050354">
    <property type="entry name" value="F-box/kelch-repeat_ARATH"/>
</dbReference>
<name>A0ABM0UUE2_CAMSA</name>
<evidence type="ECO:0000259" key="2">
    <source>
        <dbReference type="Pfam" id="PF25210"/>
    </source>
</evidence>
<evidence type="ECO:0000313" key="4">
    <source>
        <dbReference type="RefSeq" id="XP_010446511.1"/>
    </source>
</evidence>
<dbReference type="Pfam" id="PF00646">
    <property type="entry name" value="F-box"/>
    <property type="match status" value="1"/>
</dbReference>
<dbReference type="Proteomes" id="UP000694864">
    <property type="component" value="Chromosome 12"/>
</dbReference>
<evidence type="ECO:0000313" key="3">
    <source>
        <dbReference type="Proteomes" id="UP000694864"/>
    </source>
</evidence>
<dbReference type="InterPro" id="IPR057499">
    <property type="entry name" value="Kelch_FKB95"/>
</dbReference>
<dbReference type="InterPro" id="IPR001810">
    <property type="entry name" value="F-box_dom"/>
</dbReference>
<dbReference type="SUPFAM" id="SSF81383">
    <property type="entry name" value="F-box domain"/>
    <property type="match status" value="1"/>
</dbReference>
<dbReference type="PANTHER" id="PTHR24414:SF172">
    <property type="entry name" value="F-BOX DOMAIN-CONTAINING PROTEIN"/>
    <property type="match status" value="1"/>
</dbReference>
<dbReference type="Gene3D" id="2.120.10.80">
    <property type="entry name" value="Kelch-type beta propeller"/>
    <property type="match status" value="1"/>
</dbReference>
<gene>
    <name evidence="4" type="primary">LOC104729278</name>
</gene>